<protein>
    <submittedName>
        <fullName evidence="3">Glycosyltransferase family 1 protein</fullName>
    </submittedName>
</protein>
<feature type="region of interest" description="Disordered" evidence="1">
    <location>
        <begin position="386"/>
        <end position="406"/>
    </location>
</feature>
<dbReference type="Proteomes" id="UP000282977">
    <property type="component" value="Unassembled WGS sequence"/>
</dbReference>
<gene>
    <name evidence="3" type="ORF">ENE74_13810</name>
</gene>
<accession>A0A437J4U4</accession>
<keyword evidence="3" id="KW-0808">Transferase</keyword>
<dbReference type="SUPFAM" id="SSF53756">
    <property type="entry name" value="UDP-Glycosyltransferase/glycogen phosphorylase"/>
    <property type="match status" value="1"/>
</dbReference>
<dbReference type="GO" id="GO:0016757">
    <property type="term" value="F:glycosyltransferase activity"/>
    <property type="evidence" value="ECO:0007669"/>
    <property type="project" value="InterPro"/>
</dbReference>
<dbReference type="EMBL" id="RZUL01000005">
    <property type="protein sequence ID" value="RVT39820.1"/>
    <property type="molecule type" value="Genomic_DNA"/>
</dbReference>
<evidence type="ECO:0000259" key="2">
    <source>
        <dbReference type="Pfam" id="PF00534"/>
    </source>
</evidence>
<dbReference type="CDD" id="cd03809">
    <property type="entry name" value="GT4_MtfB-like"/>
    <property type="match status" value="1"/>
</dbReference>
<evidence type="ECO:0000313" key="3">
    <source>
        <dbReference type="EMBL" id="RVT39820.1"/>
    </source>
</evidence>
<sequence length="406" mass="45631">MNASRPLLLDVRRLVWRIWVGGMPTGVDHVCLAYLEHYAQHAQAVVERGRVRCILSPENSDRLFAMLRFGMDRFKRNMSILGMRAMLSSFGEGQRGKGRVYLNVGHTGLEQSSGIALLDVKPVYLLHDLIPITHPEYCRAGENIRHAERVRTILKRGHGVIANSNDTVTAFSAFAQSEGQTLPPTLTAYLGTRLMVSATDNRAPLDRPYFVMLGTIEGRKNHILILNIWRDLVTKMGAEAPILVIIGKRGWECEQAVDLLERSPHIKGHVIELQHGQDHDVAHYFRHARALLFPSFTEGYGMPLIEALASGLPVIASDIAVFRELAGDIPEYFSPIDGIGWRNAIEAYLPQDSVSRAAQLLRMRDFSPPTWEQHFAKVNDWLPSIEKGNTRYPTGSSPSSRSQRRR</sequence>
<proteinExistence type="predicted"/>
<feature type="domain" description="Glycosyl transferase family 1" evidence="2">
    <location>
        <begin position="201"/>
        <end position="327"/>
    </location>
</feature>
<organism evidence="3 4">
    <name type="scientific">Sphingobium algorifonticola</name>
    <dbReference type="NCBI Taxonomy" id="2008318"/>
    <lineage>
        <taxon>Bacteria</taxon>
        <taxon>Pseudomonadati</taxon>
        <taxon>Pseudomonadota</taxon>
        <taxon>Alphaproteobacteria</taxon>
        <taxon>Sphingomonadales</taxon>
        <taxon>Sphingomonadaceae</taxon>
        <taxon>Sphingobium</taxon>
    </lineage>
</organism>
<dbReference type="Pfam" id="PF00534">
    <property type="entry name" value="Glycos_transf_1"/>
    <property type="match status" value="1"/>
</dbReference>
<dbReference type="Gene3D" id="3.40.50.2000">
    <property type="entry name" value="Glycogen Phosphorylase B"/>
    <property type="match status" value="1"/>
</dbReference>
<dbReference type="RefSeq" id="WP_127691518.1">
    <property type="nucleotide sequence ID" value="NZ_RZUL01000005.1"/>
</dbReference>
<dbReference type="PANTHER" id="PTHR46401:SF9">
    <property type="entry name" value="MANNOSYLTRANSFERASE A"/>
    <property type="match status" value="1"/>
</dbReference>
<reference evidence="3 4" key="1">
    <citation type="submission" date="2019-01" db="EMBL/GenBank/DDBJ databases">
        <authorList>
            <person name="Chen W.-M."/>
        </authorList>
    </citation>
    <scope>NUCLEOTIDE SEQUENCE [LARGE SCALE GENOMIC DNA]</scope>
    <source>
        <strain evidence="3 4">TLA-22</strain>
    </source>
</reference>
<dbReference type="AlphaFoldDB" id="A0A437J4U4"/>
<dbReference type="InterPro" id="IPR001296">
    <property type="entry name" value="Glyco_trans_1"/>
</dbReference>
<keyword evidence="4" id="KW-1185">Reference proteome</keyword>
<evidence type="ECO:0000256" key="1">
    <source>
        <dbReference type="SAM" id="MobiDB-lite"/>
    </source>
</evidence>
<name>A0A437J4U4_9SPHN</name>
<evidence type="ECO:0000313" key="4">
    <source>
        <dbReference type="Proteomes" id="UP000282977"/>
    </source>
</evidence>
<dbReference type="PANTHER" id="PTHR46401">
    <property type="entry name" value="GLYCOSYLTRANSFERASE WBBK-RELATED"/>
    <property type="match status" value="1"/>
</dbReference>
<comment type="caution">
    <text evidence="3">The sequence shown here is derived from an EMBL/GenBank/DDBJ whole genome shotgun (WGS) entry which is preliminary data.</text>
</comment>
<feature type="compositionally biased region" description="Low complexity" evidence="1">
    <location>
        <begin position="396"/>
        <end position="406"/>
    </location>
</feature>
<dbReference type="OrthoDB" id="9790710at2"/>